<organism evidence="1 2">
    <name type="scientific">Phaseolus coccineus</name>
    <name type="common">Scarlet runner bean</name>
    <name type="synonym">Phaseolus multiflorus</name>
    <dbReference type="NCBI Taxonomy" id="3886"/>
    <lineage>
        <taxon>Eukaryota</taxon>
        <taxon>Viridiplantae</taxon>
        <taxon>Streptophyta</taxon>
        <taxon>Embryophyta</taxon>
        <taxon>Tracheophyta</taxon>
        <taxon>Spermatophyta</taxon>
        <taxon>Magnoliopsida</taxon>
        <taxon>eudicotyledons</taxon>
        <taxon>Gunneridae</taxon>
        <taxon>Pentapetalae</taxon>
        <taxon>rosids</taxon>
        <taxon>fabids</taxon>
        <taxon>Fabales</taxon>
        <taxon>Fabaceae</taxon>
        <taxon>Papilionoideae</taxon>
        <taxon>50 kb inversion clade</taxon>
        <taxon>NPAAA clade</taxon>
        <taxon>indigoferoid/millettioid clade</taxon>
        <taxon>Phaseoleae</taxon>
        <taxon>Phaseolus</taxon>
    </lineage>
</organism>
<dbReference type="AlphaFoldDB" id="A0AAN9RAD9"/>
<comment type="caution">
    <text evidence="1">The sequence shown here is derived from an EMBL/GenBank/DDBJ whole genome shotgun (WGS) entry which is preliminary data.</text>
</comment>
<proteinExistence type="predicted"/>
<name>A0AAN9RAD9_PHACN</name>
<dbReference type="Proteomes" id="UP001374584">
    <property type="component" value="Unassembled WGS sequence"/>
</dbReference>
<keyword evidence="2" id="KW-1185">Reference proteome</keyword>
<accession>A0AAN9RAD9</accession>
<protein>
    <submittedName>
        <fullName evidence="1">Uncharacterized protein</fullName>
    </submittedName>
</protein>
<evidence type="ECO:0000313" key="2">
    <source>
        <dbReference type="Proteomes" id="UP001374584"/>
    </source>
</evidence>
<gene>
    <name evidence="1" type="ORF">VNO80_14003</name>
</gene>
<evidence type="ECO:0000313" key="1">
    <source>
        <dbReference type="EMBL" id="KAK7365162.1"/>
    </source>
</evidence>
<sequence>MLAAWYEGSITATYQLPAGYVVHLQLSPPNTEPLSDFTIPRCSWSFRFQKPLRPPPMLLTFQLQLQ</sequence>
<reference evidence="1 2" key="1">
    <citation type="submission" date="2024-01" db="EMBL/GenBank/DDBJ databases">
        <title>The genomes of 5 underutilized Papilionoideae crops provide insights into root nodulation and disease resistanc.</title>
        <authorList>
            <person name="Jiang F."/>
        </authorList>
    </citation>
    <scope>NUCLEOTIDE SEQUENCE [LARGE SCALE GENOMIC DNA]</scope>
    <source>
        <strain evidence="1">JINMINGXINNONG_FW02</strain>
        <tissue evidence="1">Leaves</tissue>
    </source>
</reference>
<dbReference type="EMBL" id="JAYMYR010000005">
    <property type="protein sequence ID" value="KAK7365162.1"/>
    <property type="molecule type" value="Genomic_DNA"/>
</dbReference>